<keyword evidence="4" id="KW-0963">Cytoplasm</keyword>
<evidence type="ECO:0000256" key="3">
    <source>
        <dbReference type="ARBA" id="ARBA00008726"/>
    </source>
</evidence>
<evidence type="ECO:0000259" key="12">
    <source>
        <dbReference type="Pfam" id="PF22782"/>
    </source>
</evidence>
<dbReference type="Pfam" id="PF13019">
    <property type="entry name" value="Sde2_N_Ubi_yeast"/>
    <property type="match status" value="1"/>
</dbReference>
<evidence type="ECO:0000313" key="14">
    <source>
        <dbReference type="Proteomes" id="UP000290288"/>
    </source>
</evidence>
<feature type="compositionally biased region" description="Polar residues" evidence="9">
    <location>
        <begin position="108"/>
        <end position="117"/>
    </location>
</feature>
<evidence type="ECO:0000256" key="7">
    <source>
        <dbReference type="ARBA" id="ARBA00023242"/>
    </source>
</evidence>
<feature type="region of interest" description="Disordered" evidence="9">
    <location>
        <begin position="225"/>
        <end position="267"/>
    </location>
</feature>
<organism evidence="13 14">
    <name type="scientific">Candolleomyces aberdarensis</name>
    <dbReference type="NCBI Taxonomy" id="2316362"/>
    <lineage>
        <taxon>Eukaryota</taxon>
        <taxon>Fungi</taxon>
        <taxon>Dikarya</taxon>
        <taxon>Basidiomycota</taxon>
        <taxon>Agaricomycotina</taxon>
        <taxon>Agaricomycetes</taxon>
        <taxon>Agaricomycetidae</taxon>
        <taxon>Agaricales</taxon>
        <taxon>Agaricineae</taxon>
        <taxon>Psathyrellaceae</taxon>
        <taxon>Candolleomyces</taxon>
    </lineage>
</organism>
<evidence type="ECO:0000256" key="2">
    <source>
        <dbReference type="ARBA" id="ARBA00004496"/>
    </source>
</evidence>
<dbReference type="STRING" id="2316362.A0A4Q2DQW8"/>
<keyword evidence="10" id="KW-0732">Signal</keyword>
<comment type="similarity">
    <text evidence="3">Belongs to the SDE2 family.</text>
</comment>
<keyword evidence="7" id="KW-0539">Nucleus</keyword>
<feature type="chain" id="PRO_5020395077" evidence="10">
    <location>
        <begin position="20"/>
        <end position="284"/>
    </location>
</feature>
<feature type="domain" description="SDE2-like" evidence="12">
    <location>
        <begin position="92"/>
        <end position="220"/>
    </location>
</feature>
<evidence type="ECO:0000259" key="11">
    <source>
        <dbReference type="Pfam" id="PF13019"/>
    </source>
</evidence>
<dbReference type="GO" id="GO:0008380">
    <property type="term" value="P:RNA splicing"/>
    <property type="evidence" value="ECO:0007669"/>
    <property type="project" value="UniProtKB-KW"/>
</dbReference>
<name>A0A4Q2DQW8_9AGAR</name>
<protein>
    <submittedName>
        <fullName evidence="13">Uncharacterized protein</fullName>
    </submittedName>
</protein>
<reference evidence="13 14" key="1">
    <citation type="submission" date="2019-01" db="EMBL/GenBank/DDBJ databases">
        <title>Draft genome sequence of Psathyrella aberdarensis IHI B618.</title>
        <authorList>
            <person name="Buettner E."/>
            <person name="Kellner H."/>
        </authorList>
    </citation>
    <scope>NUCLEOTIDE SEQUENCE [LARGE SCALE GENOMIC DNA]</scope>
    <source>
        <strain evidence="13 14">IHI B618</strain>
    </source>
</reference>
<feature type="signal peptide" evidence="10">
    <location>
        <begin position="1"/>
        <end position="19"/>
    </location>
</feature>
<keyword evidence="6" id="KW-0508">mRNA splicing</keyword>
<dbReference type="InterPro" id="IPR024974">
    <property type="entry name" value="Sde2_N"/>
</dbReference>
<dbReference type="GO" id="GO:0006397">
    <property type="term" value="P:mRNA processing"/>
    <property type="evidence" value="ECO:0007669"/>
    <property type="project" value="UniProtKB-KW"/>
</dbReference>
<evidence type="ECO:0000256" key="5">
    <source>
        <dbReference type="ARBA" id="ARBA00022664"/>
    </source>
</evidence>
<feature type="domain" description="Sde2 ubiquitin" evidence="11">
    <location>
        <begin position="4"/>
        <end position="88"/>
    </location>
</feature>
<dbReference type="GO" id="GO:0005737">
    <property type="term" value="C:cytoplasm"/>
    <property type="evidence" value="ECO:0007669"/>
    <property type="project" value="UniProtKB-SubCell"/>
</dbReference>
<dbReference type="Proteomes" id="UP000290288">
    <property type="component" value="Unassembled WGS sequence"/>
</dbReference>
<evidence type="ECO:0000256" key="10">
    <source>
        <dbReference type="SAM" id="SignalP"/>
    </source>
</evidence>
<feature type="region of interest" description="Disordered" evidence="9">
    <location>
        <begin position="101"/>
        <end position="121"/>
    </location>
</feature>
<dbReference type="Pfam" id="PF22782">
    <property type="entry name" value="SDE2"/>
    <property type="match status" value="1"/>
</dbReference>
<dbReference type="EMBL" id="SDEE01000114">
    <property type="protein sequence ID" value="RXW21275.1"/>
    <property type="molecule type" value="Genomic_DNA"/>
</dbReference>
<evidence type="ECO:0000256" key="9">
    <source>
        <dbReference type="SAM" id="MobiDB-lite"/>
    </source>
</evidence>
<evidence type="ECO:0000256" key="1">
    <source>
        <dbReference type="ARBA" id="ARBA00004123"/>
    </source>
</evidence>
<dbReference type="PANTHER" id="PTHR12786">
    <property type="entry name" value="SPLICING FACTOR SF3A-RELATED"/>
    <property type="match status" value="1"/>
</dbReference>
<accession>A0A4Q2DQW8</accession>
<evidence type="ECO:0000313" key="13">
    <source>
        <dbReference type="EMBL" id="RXW21275.1"/>
    </source>
</evidence>
<feature type="compositionally biased region" description="Basic and acidic residues" evidence="9">
    <location>
        <begin position="243"/>
        <end position="267"/>
    </location>
</feature>
<dbReference type="OrthoDB" id="547031at2759"/>
<proteinExistence type="inferred from homology"/>
<keyword evidence="8" id="KW-0131">Cell cycle</keyword>
<dbReference type="PANTHER" id="PTHR12786:SF1">
    <property type="entry name" value="SPLICING REGULATOR SDE2"/>
    <property type="match status" value="1"/>
</dbReference>
<sequence>MSTSLLISAFAPFSSLTLSLPSSTPISEVYECLTERYPSLPASLDHSNLVFSTHSGYVPPPEASLRSLHPSDCEEDGPNPLVTLRLTPLVLGGKGGFGSQLRAAGGRMSSQKTSNNDSCRDLTGRRLSTIKEAKKLAEYLESEPERKAARAEAQKAKLEALEKKLGITPQNGNGEGSSQAPTSTDAVVDHVLAGKKHKFDDNEYIEQTKELSENVKSAVSAAFLKKKKKNGAANGNPNKKAKLSHEEESSSPKDKVKEKVEESKEEKVLVPPIVSAIALDAVGA</sequence>
<comment type="subcellular location">
    <subcellularLocation>
        <location evidence="2">Cytoplasm</location>
    </subcellularLocation>
    <subcellularLocation>
        <location evidence="1">Nucleus</location>
    </subcellularLocation>
</comment>
<dbReference type="InterPro" id="IPR053822">
    <property type="entry name" value="SDE2-like_dom"/>
</dbReference>
<keyword evidence="14" id="KW-1185">Reference proteome</keyword>
<keyword evidence="5" id="KW-0507">mRNA processing</keyword>
<evidence type="ECO:0000256" key="4">
    <source>
        <dbReference type="ARBA" id="ARBA00022490"/>
    </source>
</evidence>
<comment type="caution">
    <text evidence="13">The sequence shown here is derived from an EMBL/GenBank/DDBJ whole genome shotgun (WGS) entry which is preliminary data.</text>
</comment>
<evidence type="ECO:0000256" key="6">
    <source>
        <dbReference type="ARBA" id="ARBA00023187"/>
    </source>
</evidence>
<dbReference type="GO" id="GO:0005634">
    <property type="term" value="C:nucleus"/>
    <property type="evidence" value="ECO:0007669"/>
    <property type="project" value="UniProtKB-SubCell"/>
</dbReference>
<gene>
    <name evidence="13" type="ORF">EST38_g4584</name>
</gene>
<dbReference type="InterPro" id="IPR051421">
    <property type="entry name" value="RNA_Proc_DNA_Dmg_Regulator"/>
</dbReference>
<dbReference type="AlphaFoldDB" id="A0A4Q2DQW8"/>
<evidence type="ECO:0000256" key="8">
    <source>
        <dbReference type="ARBA" id="ARBA00023306"/>
    </source>
</evidence>